<comment type="subcellular location">
    <subcellularLocation>
        <location evidence="1">Endoplasmic reticulum membrane</location>
        <topology evidence="1">Multi-pass membrane protein</topology>
    </subcellularLocation>
</comment>
<accession>A0A1X7R913</accession>
<keyword evidence="7 10" id="KW-0472">Membrane</keyword>
<reference evidence="12 13" key="1">
    <citation type="submission" date="2017-04" db="EMBL/GenBank/DDBJ databases">
        <authorList>
            <person name="Afonso C.L."/>
            <person name="Miller P.J."/>
            <person name="Scott M.A."/>
            <person name="Spackman E."/>
            <person name="Goraichik I."/>
            <person name="Dimitrov K.M."/>
            <person name="Suarez D.L."/>
            <person name="Swayne D.E."/>
        </authorList>
    </citation>
    <scope>NUCLEOTIDE SEQUENCE [LARGE SCALE GENOMIC DNA]</scope>
</reference>
<dbReference type="PROSITE" id="PS00636">
    <property type="entry name" value="DNAJ_1"/>
    <property type="match status" value="1"/>
</dbReference>
<evidence type="ECO:0000313" key="13">
    <source>
        <dbReference type="Proteomes" id="UP000196158"/>
    </source>
</evidence>
<dbReference type="SUPFAM" id="SSF158702">
    <property type="entry name" value="Sec63 N-terminal domain-like"/>
    <property type="match status" value="1"/>
</dbReference>
<dbReference type="SUPFAM" id="SSF46565">
    <property type="entry name" value="Chaperone J-domain"/>
    <property type="match status" value="1"/>
</dbReference>
<keyword evidence="2" id="KW-0813">Transport</keyword>
<dbReference type="STRING" id="1789683.A0A1X7R913"/>
<dbReference type="InterPro" id="IPR014756">
    <property type="entry name" value="Ig_E-set"/>
</dbReference>
<dbReference type="GO" id="GO:0003723">
    <property type="term" value="F:RNA binding"/>
    <property type="evidence" value="ECO:0007669"/>
    <property type="project" value="TreeGrafter"/>
</dbReference>
<evidence type="ECO:0000256" key="8">
    <source>
        <dbReference type="ARBA" id="ARBA00023186"/>
    </source>
</evidence>
<evidence type="ECO:0000256" key="3">
    <source>
        <dbReference type="ARBA" id="ARBA00022692"/>
    </source>
</evidence>
<keyword evidence="6 10" id="KW-1133">Transmembrane helix</keyword>
<gene>
    <name evidence="12" type="ORF">KASA_0I01232G</name>
</gene>
<dbReference type="PANTHER" id="PTHR24075:SF0">
    <property type="entry name" value="TRANSLOCATION PROTEIN SEC63 HOMOLOG"/>
    <property type="match status" value="1"/>
</dbReference>
<dbReference type="InterPro" id="IPR018253">
    <property type="entry name" value="DnaJ_domain_CS"/>
</dbReference>
<feature type="domain" description="J" evidence="11">
    <location>
        <begin position="120"/>
        <end position="191"/>
    </location>
</feature>
<dbReference type="CDD" id="cd06257">
    <property type="entry name" value="DnaJ"/>
    <property type="match status" value="1"/>
</dbReference>
<protein>
    <submittedName>
        <fullName evidence="12">Similar to Saccharomyces cerevisiae YOR254C SEC63 Essential subunit of Sec63 complex (Sec63p, Sec62p, Sec66p and Sec72p)</fullName>
    </submittedName>
</protein>
<evidence type="ECO:0000259" key="11">
    <source>
        <dbReference type="PROSITE" id="PS50076"/>
    </source>
</evidence>
<sequence>MALNYDYDETNETWPFFLLTVLLMIIVPLTISQIYKIFLQKDKNESIEDEEKKNILSKLNDKYTSNEIKEFRDIFETKKDSNILSWKNLIIIIGWISIAILIQRINSNDAIIDAAKGIFDPYEILGISGSSSEREIKSAYRKLSLKFHPDKVPKDLSESDKNMMEETFVQITKAYEALTDETVRENFLKYGHPDGPQSTSHGIALPSFLIDSTSSLVLVIFYISSFVLLLPYFVSQWWNKTKLYTRNNLHVKTAGSFVSRLVNYKPSQIATVDLIINWLSYAEEFKLFYPDLTPEDFENLLQDHIHNRDSKINGKDANMMKFRIVAKCHTLLHGFLEVCCGFRNLEMAIVCMDTFKCIVQGIPMSKDSQILQLPNVNEEIFKNGSIDEIHTLGKLFTFDNEKIGKILGIKDEAKLSETLSVASNIPQFKLLRADFVVPGEEYVTPSSTPYISIKVLVRSAKQKIIPTEKFPTDLLKESDDFEDLKNPFASMEREPLMPTSFAPKFPTKRRNTWCCLIALQKDIKILQTPYRLERLSLSNLSKDLDKRAIKELGPDFNPEDWEIGFIKLPLGQQAPAELGNIYMRVVIKSTDYFGADLDLTMMMQVREPPKVDELKDDIYNDEDSDENASDDEDLEDDSEDESDYTDIDTDTEVEEDEEEEKEEETK</sequence>
<evidence type="ECO:0000256" key="6">
    <source>
        <dbReference type="ARBA" id="ARBA00022989"/>
    </source>
</evidence>
<keyword evidence="4" id="KW-0256">Endoplasmic reticulum</keyword>
<dbReference type="InterPro" id="IPR004179">
    <property type="entry name" value="Sec63-dom"/>
</dbReference>
<dbReference type="SMART" id="SM00271">
    <property type="entry name" value="DnaJ"/>
    <property type="match status" value="1"/>
</dbReference>
<evidence type="ECO:0000256" key="2">
    <source>
        <dbReference type="ARBA" id="ARBA00022448"/>
    </source>
</evidence>
<feature type="transmembrane region" description="Helical" evidence="10">
    <location>
        <begin position="14"/>
        <end position="35"/>
    </location>
</feature>
<proteinExistence type="predicted"/>
<dbReference type="Gene3D" id="1.10.287.110">
    <property type="entry name" value="DnaJ domain"/>
    <property type="match status" value="1"/>
</dbReference>
<keyword evidence="3 10" id="KW-0812">Transmembrane</keyword>
<dbReference type="FunFam" id="1.10.287.110:FF:000114">
    <property type="entry name" value="SEC63 isoform 5"/>
    <property type="match status" value="1"/>
</dbReference>
<dbReference type="InterPro" id="IPR001623">
    <property type="entry name" value="DnaJ_domain"/>
</dbReference>
<keyword evidence="8" id="KW-0143">Chaperone</keyword>
<dbReference type="PRINTS" id="PR00625">
    <property type="entry name" value="JDOMAIN"/>
</dbReference>
<feature type="transmembrane region" description="Helical" evidence="10">
    <location>
        <begin position="88"/>
        <end position="105"/>
    </location>
</feature>
<dbReference type="GO" id="GO:0006620">
    <property type="term" value="P:post-translational protein targeting to endoplasmic reticulum membrane"/>
    <property type="evidence" value="ECO:0007669"/>
    <property type="project" value="TreeGrafter"/>
</dbReference>
<evidence type="ECO:0000313" key="12">
    <source>
        <dbReference type="EMBL" id="SMN22112.1"/>
    </source>
</evidence>
<organism evidence="12 13">
    <name type="scientific">Maudiozyma saulgeensis</name>
    <dbReference type="NCBI Taxonomy" id="1789683"/>
    <lineage>
        <taxon>Eukaryota</taxon>
        <taxon>Fungi</taxon>
        <taxon>Dikarya</taxon>
        <taxon>Ascomycota</taxon>
        <taxon>Saccharomycotina</taxon>
        <taxon>Saccharomycetes</taxon>
        <taxon>Saccharomycetales</taxon>
        <taxon>Saccharomycetaceae</taxon>
        <taxon>Maudiozyma</taxon>
    </lineage>
</organism>
<evidence type="ECO:0000256" key="4">
    <source>
        <dbReference type="ARBA" id="ARBA00022824"/>
    </source>
</evidence>
<dbReference type="Proteomes" id="UP000196158">
    <property type="component" value="Unassembled WGS sequence"/>
</dbReference>
<dbReference type="OrthoDB" id="1734229at2759"/>
<dbReference type="SUPFAM" id="SSF81296">
    <property type="entry name" value="E set domains"/>
    <property type="match status" value="1"/>
</dbReference>
<dbReference type="PANTHER" id="PTHR24075">
    <property type="entry name" value="SEC63 DOMAIN-CONTAINING"/>
    <property type="match status" value="1"/>
</dbReference>
<dbReference type="InterPro" id="IPR036869">
    <property type="entry name" value="J_dom_sf"/>
</dbReference>
<feature type="transmembrane region" description="Helical" evidence="10">
    <location>
        <begin position="215"/>
        <end position="234"/>
    </location>
</feature>
<dbReference type="Pfam" id="PF00226">
    <property type="entry name" value="DnaJ"/>
    <property type="match status" value="1"/>
</dbReference>
<keyword evidence="5" id="KW-0653">Protein transport</keyword>
<dbReference type="PROSITE" id="PS50076">
    <property type="entry name" value="DNAJ_2"/>
    <property type="match status" value="1"/>
</dbReference>
<evidence type="ECO:0000256" key="10">
    <source>
        <dbReference type="SAM" id="Phobius"/>
    </source>
</evidence>
<dbReference type="EMBL" id="FXLY01000010">
    <property type="protein sequence ID" value="SMN22112.1"/>
    <property type="molecule type" value="Genomic_DNA"/>
</dbReference>
<dbReference type="GO" id="GO:0006614">
    <property type="term" value="P:SRP-dependent cotranslational protein targeting to membrane"/>
    <property type="evidence" value="ECO:0007669"/>
    <property type="project" value="TreeGrafter"/>
</dbReference>
<feature type="region of interest" description="Disordered" evidence="9">
    <location>
        <begin position="608"/>
        <end position="666"/>
    </location>
</feature>
<evidence type="ECO:0000256" key="7">
    <source>
        <dbReference type="ARBA" id="ARBA00023136"/>
    </source>
</evidence>
<name>A0A1X7R913_9SACH</name>
<dbReference type="SMART" id="SM00973">
    <property type="entry name" value="Sec63"/>
    <property type="match status" value="1"/>
</dbReference>
<dbReference type="GO" id="GO:0031207">
    <property type="term" value="C:Sec62/Sec63 complex"/>
    <property type="evidence" value="ECO:0007669"/>
    <property type="project" value="TreeGrafter"/>
</dbReference>
<dbReference type="AlphaFoldDB" id="A0A1X7R913"/>
<evidence type="ECO:0000256" key="9">
    <source>
        <dbReference type="SAM" id="MobiDB-lite"/>
    </source>
</evidence>
<keyword evidence="13" id="KW-1185">Reference proteome</keyword>
<dbReference type="GO" id="GO:0008320">
    <property type="term" value="F:protein transmembrane transporter activity"/>
    <property type="evidence" value="ECO:0007669"/>
    <property type="project" value="TreeGrafter"/>
</dbReference>
<feature type="compositionally biased region" description="Acidic residues" evidence="9">
    <location>
        <begin position="619"/>
        <end position="666"/>
    </location>
</feature>
<feature type="compositionally biased region" description="Basic and acidic residues" evidence="9">
    <location>
        <begin position="608"/>
        <end position="618"/>
    </location>
</feature>
<evidence type="ECO:0000256" key="1">
    <source>
        <dbReference type="ARBA" id="ARBA00004477"/>
    </source>
</evidence>
<evidence type="ECO:0000256" key="5">
    <source>
        <dbReference type="ARBA" id="ARBA00022927"/>
    </source>
</evidence>